<protein>
    <submittedName>
        <fullName evidence="3">Uncharacterized protein</fullName>
    </submittedName>
</protein>
<dbReference type="WBParaSite" id="PEQ_0000777901-mRNA-1">
    <property type="protein sequence ID" value="PEQ_0000777901-mRNA-1"/>
    <property type="gene ID" value="PEQ_0000777901"/>
</dbReference>
<dbReference type="AlphaFoldDB" id="A0A914RMP9"/>
<keyword evidence="1" id="KW-1133">Transmembrane helix</keyword>
<sequence length="111" mass="12703">MGSLLQSLSQPAKWLLSVHMPKCIVAVVTVLLVHAITAVYVMIDKVEYEEYDYLDQPDDYGNEEMLWGNELNPQWCDPPLLNDTYGDRFSVRNSFINPNSKGQVVLTLNHF</sequence>
<feature type="transmembrane region" description="Helical" evidence="1">
    <location>
        <begin position="24"/>
        <end position="43"/>
    </location>
</feature>
<keyword evidence="1" id="KW-0812">Transmembrane</keyword>
<accession>A0A914RMP9</accession>
<evidence type="ECO:0000256" key="1">
    <source>
        <dbReference type="SAM" id="Phobius"/>
    </source>
</evidence>
<dbReference type="Proteomes" id="UP000887564">
    <property type="component" value="Unplaced"/>
</dbReference>
<proteinExistence type="predicted"/>
<evidence type="ECO:0000313" key="2">
    <source>
        <dbReference type="Proteomes" id="UP000887564"/>
    </source>
</evidence>
<name>A0A914RMP9_PAREQ</name>
<reference evidence="3" key="1">
    <citation type="submission" date="2022-11" db="UniProtKB">
        <authorList>
            <consortium name="WormBaseParasite"/>
        </authorList>
    </citation>
    <scope>IDENTIFICATION</scope>
</reference>
<evidence type="ECO:0000313" key="3">
    <source>
        <dbReference type="WBParaSite" id="PEQ_0000777901-mRNA-1"/>
    </source>
</evidence>
<keyword evidence="2" id="KW-1185">Reference proteome</keyword>
<organism evidence="2 3">
    <name type="scientific">Parascaris equorum</name>
    <name type="common">Equine roundworm</name>
    <dbReference type="NCBI Taxonomy" id="6256"/>
    <lineage>
        <taxon>Eukaryota</taxon>
        <taxon>Metazoa</taxon>
        <taxon>Ecdysozoa</taxon>
        <taxon>Nematoda</taxon>
        <taxon>Chromadorea</taxon>
        <taxon>Rhabditida</taxon>
        <taxon>Spirurina</taxon>
        <taxon>Ascaridomorpha</taxon>
        <taxon>Ascaridoidea</taxon>
        <taxon>Ascarididae</taxon>
        <taxon>Parascaris</taxon>
    </lineage>
</organism>
<keyword evidence="1" id="KW-0472">Membrane</keyword>